<dbReference type="Gene3D" id="2.40.30.20">
    <property type="match status" value="2"/>
</dbReference>
<comment type="catalytic activity">
    <reaction evidence="1">
        <text>2 6,7-dimethyl-8-(1-D-ribityl)lumazine + H(+) = 5-amino-6-(D-ribitylamino)uracil + riboflavin</text>
        <dbReference type="Rhea" id="RHEA:20772"/>
        <dbReference type="ChEBI" id="CHEBI:15378"/>
        <dbReference type="ChEBI" id="CHEBI:15934"/>
        <dbReference type="ChEBI" id="CHEBI:57986"/>
        <dbReference type="ChEBI" id="CHEBI:58201"/>
        <dbReference type="EC" id="2.5.1.9"/>
    </reaction>
</comment>
<dbReference type="NCBIfam" id="NF009566">
    <property type="entry name" value="PRK13020.1"/>
    <property type="match status" value="1"/>
</dbReference>
<keyword evidence="6" id="KW-0686">Riboflavin biosynthesis</keyword>
<dbReference type="SUPFAM" id="SSF63380">
    <property type="entry name" value="Riboflavin synthase domain-like"/>
    <property type="match status" value="2"/>
</dbReference>
<feature type="repeat" description="Lumazine-binding" evidence="10">
    <location>
        <begin position="98"/>
        <end position="195"/>
    </location>
</feature>
<dbReference type="EMBL" id="JOJP01000001">
    <property type="protein sequence ID" value="KEI71936.1"/>
    <property type="molecule type" value="Genomic_DNA"/>
</dbReference>
<accession>A0A081KCR0</accession>
<reference evidence="12 13" key="1">
    <citation type="submission" date="2014-06" db="EMBL/GenBank/DDBJ databases">
        <title>Whole Genome Sequences of Three Symbiotic Endozoicomonas Bacteria.</title>
        <authorList>
            <person name="Neave M.J."/>
            <person name="Apprill A."/>
            <person name="Voolstra C.R."/>
        </authorList>
    </citation>
    <scope>NUCLEOTIDE SEQUENCE [LARGE SCALE GENOMIC DNA]</scope>
    <source>
        <strain evidence="12 13">DSM 22380</strain>
    </source>
</reference>
<gene>
    <name evidence="12" type="ORF">GV64_15425</name>
</gene>
<dbReference type="GO" id="GO:0004746">
    <property type="term" value="F:riboflavin synthase activity"/>
    <property type="evidence" value="ECO:0007669"/>
    <property type="project" value="UniProtKB-UniRule"/>
</dbReference>
<dbReference type="NCBIfam" id="NF006767">
    <property type="entry name" value="PRK09289.1"/>
    <property type="match status" value="1"/>
</dbReference>
<dbReference type="PIRSF" id="PIRSF000498">
    <property type="entry name" value="Riboflavin_syn_A"/>
    <property type="match status" value="1"/>
</dbReference>
<comment type="caution">
    <text evidence="12">The sequence shown here is derived from an EMBL/GenBank/DDBJ whole genome shotgun (WGS) entry which is preliminary data.</text>
</comment>
<dbReference type="EC" id="2.5.1.9" evidence="4 9"/>
<name>A0A081KCR0_9GAMM</name>
<dbReference type="Pfam" id="PF00677">
    <property type="entry name" value="Lum_binding"/>
    <property type="match status" value="2"/>
</dbReference>
<keyword evidence="13" id="KW-1185">Reference proteome</keyword>
<evidence type="ECO:0000256" key="2">
    <source>
        <dbReference type="ARBA" id="ARBA00002803"/>
    </source>
</evidence>
<proteinExistence type="predicted"/>
<evidence type="ECO:0000259" key="11">
    <source>
        <dbReference type="PROSITE" id="PS51177"/>
    </source>
</evidence>
<evidence type="ECO:0000256" key="3">
    <source>
        <dbReference type="ARBA" id="ARBA00004887"/>
    </source>
</evidence>
<evidence type="ECO:0000256" key="5">
    <source>
        <dbReference type="ARBA" id="ARBA00013950"/>
    </source>
</evidence>
<sequence>MFTGIVKGFFPVGRIEKFNELNRITVLLPSNLLEGLETGASIAVNGCCLTVVAFDHESATFDVMKETLRVTNLGALEEGSKVNIERAARFGDEIGGHLLSGHIHDTVRICEIQNEEHNVTVFFQFSPEWKDYILPKGYVSLNGCSLTIGEKVEGGRFCVHLIPETLRITSFGTAEVGDRVNLEIDSQTQAIVTTVKSYLESTKS</sequence>
<organism evidence="12 13">
    <name type="scientific">Endozoicomonas elysicola</name>
    <dbReference type="NCBI Taxonomy" id="305900"/>
    <lineage>
        <taxon>Bacteria</taxon>
        <taxon>Pseudomonadati</taxon>
        <taxon>Pseudomonadota</taxon>
        <taxon>Gammaproteobacteria</taxon>
        <taxon>Oceanospirillales</taxon>
        <taxon>Endozoicomonadaceae</taxon>
        <taxon>Endozoicomonas</taxon>
    </lineage>
</organism>
<comment type="function">
    <text evidence="2">Catalyzes the dismutation of two molecules of 6,7-dimethyl-8-ribityllumazine, resulting in the formation of riboflavin and 5-amino-6-(D-ribitylamino)uracil.</text>
</comment>
<dbReference type="CDD" id="cd00402">
    <property type="entry name" value="Riboflavin_synthase_like"/>
    <property type="match status" value="1"/>
</dbReference>
<evidence type="ECO:0000256" key="8">
    <source>
        <dbReference type="ARBA" id="ARBA00022737"/>
    </source>
</evidence>
<evidence type="ECO:0000256" key="7">
    <source>
        <dbReference type="ARBA" id="ARBA00022679"/>
    </source>
</evidence>
<dbReference type="PANTHER" id="PTHR21098:SF0">
    <property type="entry name" value="RIBOFLAVIN SYNTHASE"/>
    <property type="match status" value="1"/>
</dbReference>
<keyword evidence="8" id="KW-0677">Repeat</keyword>
<evidence type="ECO:0000256" key="4">
    <source>
        <dbReference type="ARBA" id="ARBA00012827"/>
    </source>
</evidence>
<dbReference type="InterPro" id="IPR026017">
    <property type="entry name" value="Lumazine-bd_dom"/>
</dbReference>
<dbReference type="InterPro" id="IPR017938">
    <property type="entry name" value="Riboflavin_synthase-like_b-brl"/>
</dbReference>
<dbReference type="NCBIfam" id="TIGR00187">
    <property type="entry name" value="ribE"/>
    <property type="match status" value="1"/>
</dbReference>
<evidence type="ECO:0000313" key="12">
    <source>
        <dbReference type="EMBL" id="KEI71936.1"/>
    </source>
</evidence>
<evidence type="ECO:0000313" key="13">
    <source>
        <dbReference type="Proteomes" id="UP000027997"/>
    </source>
</evidence>
<dbReference type="FunFam" id="2.40.30.20:FF:000003">
    <property type="entry name" value="Riboflavin synthase, alpha subunit"/>
    <property type="match status" value="1"/>
</dbReference>
<dbReference type="InterPro" id="IPR023366">
    <property type="entry name" value="ATP_synth_asu-like_sf"/>
</dbReference>
<dbReference type="PANTHER" id="PTHR21098">
    <property type="entry name" value="RIBOFLAVIN SYNTHASE ALPHA CHAIN"/>
    <property type="match status" value="1"/>
</dbReference>
<dbReference type="RefSeq" id="WP_020584527.1">
    <property type="nucleotide sequence ID" value="NZ_JOJP01000001.1"/>
</dbReference>
<evidence type="ECO:0000256" key="1">
    <source>
        <dbReference type="ARBA" id="ARBA00000968"/>
    </source>
</evidence>
<evidence type="ECO:0000256" key="9">
    <source>
        <dbReference type="NCBIfam" id="TIGR00187"/>
    </source>
</evidence>
<evidence type="ECO:0000256" key="6">
    <source>
        <dbReference type="ARBA" id="ARBA00022619"/>
    </source>
</evidence>
<feature type="domain" description="Lumazine-binding" evidence="11">
    <location>
        <begin position="98"/>
        <end position="195"/>
    </location>
</feature>
<dbReference type="GO" id="GO:0009231">
    <property type="term" value="P:riboflavin biosynthetic process"/>
    <property type="evidence" value="ECO:0007669"/>
    <property type="project" value="UniProtKB-KW"/>
</dbReference>
<dbReference type="InterPro" id="IPR001783">
    <property type="entry name" value="Lumazine-bd"/>
</dbReference>
<comment type="pathway">
    <text evidence="3">Cofactor biosynthesis; riboflavin biosynthesis; riboflavin from 2-hydroxy-3-oxobutyl phosphate and 5-amino-6-(D-ribitylamino)uracil: step 2/2.</text>
</comment>
<evidence type="ECO:0000256" key="10">
    <source>
        <dbReference type="PROSITE-ProRule" id="PRU00524"/>
    </source>
</evidence>
<feature type="repeat" description="Lumazine-binding" evidence="10">
    <location>
        <begin position="1"/>
        <end position="97"/>
    </location>
</feature>
<dbReference type="STRING" id="305900.GV64_15425"/>
<dbReference type="PROSITE" id="PS51177">
    <property type="entry name" value="LUMAZINE_BIND"/>
    <property type="match status" value="2"/>
</dbReference>
<dbReference type="AlphaFoldDB" id="A0A081KCR0"/>
<dbReference type="eggNOG" id="COG0307">
    <property type="taxonomic scope" value="Bacteria"/>
</dbReference>
<keyword evidence="7" id="KW-0808">Transferase</keyword>
<dbReference type="Proteomes" id="UP000027997">
    <property type="component" value="Unassembled WGS sequence"/>
</dbReference>
<feature type="domain" description="Lumazine-binding" evidence="11">
    <location>
        <begin position="1"/>
        <end position="97"/>
    </location>
</feature>
<protein>
    <recommendedName>
        <fullName evidence="5 9">Riboflavin synthase</fullName>
        <ecNumber evidence="4 9">2.5.1.9</ecNumber>
    </recommendedName>
</protein>